<sequence>MTTRKGHLLIGAIVVALLSVSVLVETPIEATAAPILPGVPDREVVTPVTGDPALGDDVEQTYVRLHYPSPFSTANHPEECDWISYLRYRSTKGPKDSAKADAILTMQPGLYSGAANLNTQAPQVVRKAAAQGKYVEYLSIDRRANCAEDRTGWAAAEEAGDYHVAANYYFGGAEIDGKKYRYQTPQDLAFLGEYGLALTLDDWRAVIAHVLPNEADRTRSYCGGHSLGAFLVGPMMAWDFDGKRETEADAGFNLCGGGSVPLDGFAMTDPAGLEGTGLLDEFLSTAGGFVRKGVDYLLANGLGVGQLPVIAASEVMNTYQLAAMAAAQDPSGESDLGRIVPADLRTEPWMRLFYGRDYLDLFTGSNLPRDFRITNTAALAMFFDQNSAEYVLQTGMGFYDCPVQGKTYPIPNGLASVPILGPTIFVIPQRVGFGQNYTPADKSALCGWRNYDAVAESSIDGPDLGHGPPTDQDHEVTDVHQFARSMNPGGQPTDFFELYTPIKLITDMVFALGVGRDGDLEHLEYRSGGVLDFLLHLGRWQSTPAGTRNLTLLSGDSPVQNAGLGGLLPYNAKFLPGYRHYDVVTAAEKQNNGVPELASSYIAGFITKPVS</sequence>
<evidence type="ECO:0000313" key="2">
    <source>
        <dbReference type="Proteomes" id="UP001609175"/>
    </source>
</evidence>
<proteinExistence type="predicted"/>
<gene>
    <name evidence="1" type="ORF">ACHIPZ_14265</name>
</gene>
<protein>
    <submittedName>
        <fullName evidence="1">Uncharacterized protein</fullName>
    </submittedName>
</protein>
<dbReference type="RefSeq" id="WP_395115092.1">
    <property type="nucleotide sequence ID" value="NZ_JBIMSO010000053.1"/>
</dbReference>
<name>A0ABW7JQV4_9NOCA</name>
<organism evidence="1 2">
    <name type="scientific">Antrihabitans spumae</name>
    <dbReference type="NCBI Taxonomy" id="3373370"/>
    <lineage>
        <taxon>Bacteria</taxon>
        <taxon>Bacillati</taxon>
        <taxon>Actinomycetota</taxon>
        <taxon>Actinomycetes</taxon>
        <taxon>Mycobacteriales</taxon>
        <taxon>Nocardiaceae</taxon>
        <taxon>Antrihabitans</taxon>
    </lineage>
</organism>
<comment type="caution">
    <text evidence="1">The sequence shown here is derived from an EMBL/GenBank/DDBJ whole genome shotgun (WGS) entry which is preliminary data.</text>
</comment>
<dbReference type="EMBL" id="JBIMSO010000053">
    <property type="protein sequence ID" value="MFH5209350.1"/>
    <property type="molecule type" value="Genomic_DNA"/>
</dbReference>
<dbReference type="Proteomes" id="UP001609175">
    <property type="component" value="Unassembled WGS sequence"/>
</dbReference>
<evidence type="ECO:0000313" key="1">
    <source>
        <dbReference type="EMBL" id="MFH5209350.1"/>
    </source>
</evidence>
<accession>A0ABW7JQV4</accession>
<reference evidence="1 2" key="1">
    <citation type="submission" date="2024-10" db="EMBL/GenBank/DDBJ databases">
        <authorList>
            <person name="Riesco R."/>
        </authorList>
    </citation>
    <scope>NUCLEOTIDE SEQUENCE [LARGE SCALE GENOMIC DNA]</scope>
    <source>
        <strain evidence="1 2">NCIMB 15449</strain>
    </source>
</reference>